<feature type="transmembrane region" description="Helical" evidence="4">
    <location>
        <begin position="12"/>
        <end position="33"/>
    </location>
</feature>
<dbReference type="InterPro" id="IPR011701">
    <property type="entry name" value="MFS"/>
</dbReference>
<feature type="transmembrane region" description="Helical" evidence="4">
    <location>
        <begin position="329"/>
        <end position="352"/>
    </location>
</feature>
<feature type="transmembrane region" description="Helical" evidence="4">
    <location>
        <begin position="53"/>
        <end position="72"/>
    </location>
</feature>
<keyword evidence="2 4" id="KW-1133">Transmembrane helix</keyword>
<dbReference type="Pfam" id="PF07690">
    <property type="entry name" value="MFS_1"/>
    <property type="match status" value="1"/>
</dbReference>
<organism evidence="5 6">
    <name type="scientific">Vibrio proteolyticus NBRC 13287</name>
    <dbReference type="NCBI Taxonomy" id="1219065"/>
    <lineage>
        <taxon>Bacteria</taxon>
        <taxon>Pseudomonadati</taxon>
        <taxon>Pseudomonadota</taxon>
        <taxon>Gammaproteobacteria</taxon>
        <taxon>Vibrionales</taxon>
        <taxon>Vibrionaceae</taxon>
        <taxon>Vibrio</taxon>
    </lineage>
</organism>
<feature type="transmembrane region" description="Helical" evidence="4">
    <location>
        <begin position="77"/>
        <end position="95"/>
    </location>
</feature>
<feature type="transmembrane region" description="Helical" evidence="4">
    <location>
        <begin position="139"/>
        <end position="161"/>
    </location>
</feature>
<feature type="transmembrane region" description="Helical" evidence="4">
    <location>
        <begin position="358"/>
        <end position="378"/>
    </location>
</feature>
<dbReference type="eggNOG" id="COG2223">
    <property type="taxonomic scope" value="Bacteria"/>
</dbReference>
<dbReference type="InterPro" id="IPR036259">
    <property type="entry name" value="MFS_trans_sf"/>
</dbReference>
<name>U2ZKJ2_VIBPR</name>
<dbReference type="RefSeq" id="WP_021706242.1">
    <property type="nucleotide sequence ID" value="NZ_BATJ01000012.1"/>
</dbReference>
<evidence type="ECO:0000256" key="1">
    <source>
        <dbReference type="ARBA" id="ARBA00022692"/>
    </source>
</evidence>
<reference evidence="5 6" key="1">
    <citation type="submission" date="2013-09" db="EMBL/GenBank/DDBJ databases">
        <title>Whole genome shotgun sequence of Vibrio proteolyticus NBRC 13287.</title>
        <authorList>
            <person name="Isaki S."/>
            <person name="Hosoyama A."/>
            <person name="Numata M."/>
            <person name="Hashimoto M."/>
            <person name="Hosoyama Y."/>
            <person name="Tsuchikane K."/>
            <person name="Noguchi M."/>
            <person name="Hirakata S."/>
            <person name="Ichikawa N."/>
            <person name="Ohji S."/>
            <person name="Yamazoe A."/>
            <person name="Fujita N."/>
        </authorList>
    </citation>
    <scope>NUCLEOTIDE SEQUENCE [LARGE SCALE GENOMIC DNA]</scope>
    <source>
        <strain evidence="5 6">NBRC 13287</strain>
    </source>
</reference>
<dbReference type="EMBL" id="BATJ01000012">
    <property type="protein sequence ID" value="GAD68271.1"/>
    <property type="molecule type" value="Genomic_DNA"/>
</dbReference>
<dbReference type="SUPFAM" id="SSF103473">
    <property type="entry name" value="MFS general substrate transporter"/>
    <property type="match status" value="1"/>
</dbReference>
<evidence type="ECO:0000256" key="2">
    <source>
        <dbReference type="ARBA" id="ARBA00022989"/>
    </source>
</evidence>
<keyword evidence="3 4" id="KW-0472">Membrane</keyword>
<evidence type="ECO:0000256" key="4">
    <source>
        <dbReference type="SAM" id="Phobius"/>
    </source>
</evidence>
<dbReference type="AlphaFoldDB" id="U2ZKJ2"/>
<keyword evidence="6" id="KW-1185">Reference proteome</keyword>
<feature type="transmembrane region" description="Helical" evidence="4">
    <location>
        <begin position="167"/>
        <end position="187"/>
    </location>
</feature>
<feature type="transmembrane region" description="Helical" evidence="4">
    <location>
        <begin position="296"/>
        <end position="317"/>
    </location>
</feature>
<protein>
    <submittedName>
        <fullName evidence="5">Putative major facilitator superfamily transporter</fullName>
    </submittedName>
</protein>
<keyword evidence="1 4" id="KW-0812">Transmembrane</keyword>
<proteinExistence type="predicted"/>
<dbReference type="GO" id="GO:0022857">
    <property type="term" value="F:transmembrane transporter activity"/>
    <property type="evidence" value="ECO:0007669"/>
    <property type="project" value="InterPro"/>
</dbReference>
<sequence length="393" mass="43768">MNQAPASWKTPQNFLLIISIIVPIAFSSWMALLNNFVVEKAHFDGADIGLLQSVREIPGFLAFTAVFVLLFIREQRFMLLALAMLTIGTAITGLFPSLFGLLMTTLLMSTGFHYFETLKQSLSLQWLNKDEAPEMLGKLISVGALASLLTYGALWIMLEVVQLDFAWVYMISGGVGLALVLWIALAFPEFRSETPQNKKLVLRKRYWLYYALTFMSGARRQIFTVFAGFLMVEKFGYSAADITLLFLINYLFNFLFAKRIGRFIGVVGERKALMFEYTGLILVFVGYAMVTTAEWAAALYVVDHLFFALALAIKTYFQKIADPADMASTAGVSFTINHIAAVVIPVTFGLIWLVSPAAVFYIGAGMALVSLVLSLNIPGKPQEGNEVRVLRWS</sequence>
<evidence type="ECO:0000256" key="3">
    <source>
        <dbReference type="ARBA" id="ARBA00023136"/>
    </source>
</evidence>
<gene>
    <name evidence="5" type="ORF">VPR01S_12_00800</name>
</gene>
<feature type="transmembrane region" description="Helical" evidence="4">
    <location>
        <begin position="273"/>
        <end position="290"/>
    </location>
</feature>
<dbReference type="STRING" id="1219065.VPR01S_12_00800"/>
<feature type="transmembrane region" description="Helical" evidence="4">
    <location>
        <begin position="235"/>
        <end position="252"/>
    </location>
</feature>
<comment type="caution">
    <text evidence="5">The sequence shown here is derived from an EMBL/GenBank/DDBJ whole genome shotgun (WGS) entry which is preliminary data.</text>
</comment>
<evidence type="ECO:0000313" key="5">
    <source>
        <dbReference type="EMBL" id="GAD68271.1"/>
    </source>
</evidence>
<dbReference type="Proteomes" id="UP000016570">
    <property type="component" value="Unassembled WGS sequence"/>
</dbReference>
<accession>U2ZKJ2</accession>
<evidence type="ECO:0000313" key="6">
    <source>
        <dbReference type="Proteomes" id="UP000016570"/>
    </source>
</evidence>
<dbReference type="Gene3D" id="1.20.1250.20">
    <property type="entry name" value="MFS general substrate transporter like domains"/>
    <property type="match status" value="2"/>
</dbReference>